<gene>
    <name evidence="2" type="ORF">Scinn_39740</name>
</gene>
<keyword evidence="3" id="KW-1185">Reference proteome</keyword>
<reference evidence="3" key="1">
    <citation type="submission" date="2020-09" db="EMBL/GenBank/DDBJ databases">
        <title>Whole genome shotgun sequence of Streptomyces cinnamonensis NBRC 15873.</title>
        <authorList>
            <person name="Komaki H."/>
            <person name="Tamura T."/>
        </authorList>
    </citation>
    <scope>NUCLEOTIDE SEQUENCE [LARGE SCALE GENOMIC DNA]</scope>
    <source>
        <strain evidence="3">NBRC 15873</strain>
    </source>
</reference>
<sequence>MEHLLTVESWEADGASRPTWTPVEDQGIRYEDSGLMLGDAGGVYFFECRQLPGASGQGALRLLLSTRAPAVAGPESPSDPPASWSSTG</sequence>
<feature type="region of interest" description="Disordered" evidence="1">
    <location>
        <begin position="69"/>
        <end position="88"/>
    </location>
</feature>
<evidence type="ECO:0000256" key="1">
    <source>
        <dbReference type="SAM" id="MobiDB-lite"/>
    </source>
</evidence>
<evidence type="ECO:0000313" key="3">
    <source>
        <dbReference type="Proteomes" id="UP000660554"/>
    </source>
</evidence>
<name>A0ABQ3NP15_STRVG</name>
<dbReference type="RefSeq" id="WP_053626450.1">
    <property type="nucleotide sequence ID" value="NZ_BMRU01000078.1"/>
</dbReference>
<comment type="caution">
    <text evidence="2">The sequence shown here is derived from an EMBL/GenBank/DDBJ whole genome shotgun (WGS) entry which is preliminary data.</text>
</comment>
<dbReference type="EMBL" id="BNDV01000008">
    <property type="protein sequence ID" value="GHI14511.1"/>
    <property type="molecule type" value="Genomic_DNA"/>
</dbReference>
<protein>
    <submittedName>
        <fullName evidence="2">Uncharacterized protein</fullName>
    </submittedName>
</protein>
<evidence type="ECO:0000313" key="2">
    <source>
        <dbReference type="EMBL" id="GHI14511.1"/>
    </source>
</evidence>
<dbReference type="Proteomes" id="UP000660554">
    <property type="component" value="Unassembled WGS sequence"/>
</dbReference>
<organism evidence="2 3">
    <name type="scientific">Streptomyces virginiae</name>
    <name type="common">Streptomyces cinnamonensis</name>
    <dbReference type="NCBI Taxonomy" id="1961"/>
    <lineage>
        <taxon>Bacteria</taxon>
        <taxon>Bacillati</taxon>
        <taxon>Actinomycetota</taxon>
        <taxon>Actinomycetes</taxon>
        <taxon>Kitasatosporales</taxon>
        <taxon>Streptomycetaceae</taxon>
        <taxon>Streptomyces</taxon>
    </lineage>
</organism>
<proteinExistence type="predicted"/>
<accession>A0ABQ3NP15</accession>
<dbReference type="GeneID" id="86959268"/>